<proteinExistence type="predicted"/>
<dbReference type="Gene3D" id="3.30.70.330">
    <property type="match status" value="2"/>
</dbReference>
<evidence type="ECO:0000256" key="4">
    <source>
        <dbReference type="PROSITE-ProRule" id="PRU00176"/>
    </source>
</evidence>
<evidence type="ECO:0000256" key="6">
    <source>
        <dbReference type="SAM" id="MobiDB-lite"/>
    </source>
</evidence>
<dbReference type="InterPro" id="IPR035979">
    <property type="entry name" value="RBD_domain_sf"/>
</dbReference>
<feature type="non-terminal residue" evidence="8">
    <location>
        <position position="1"/>
    </location>
</feature>
<keyword evidence="2" id="KW-0677">Repeat</keyword>
<evidence type="ECO:0000259" key="7">
    <source>
        <dbReference type="PROSITE" id="PS50102"/>
    </source>
</evidence>
<feature type="compositionally biased region" description="Low complexity" evidence="6">
    <location>
        <begin position="334"/>
        <end position="347"/>
    </location>
</feature>
<accession>A0ABS2Z596</accession>
<comment type="subcellular location">
    <subcellularLocation>
        <location evidence="1">Nucleus speckle</location>
    </subcellularLocation>
</comment>
<keyword evidence="5" id="KW-0175">Coiled coil</keyword>
<dbReference type="InterPro" id="IPR000504">
    <property type="entry name" value="RRM_dom"/>
</dbReference>
<dbReference type="Proteomes" id="UP001166052">
    <property type="component" value="Unassembled WGS sequence"/>
</dbReference>
<sequence>MLFFTFSLMRLTRHLDDTHGHFPTSDTSLASASRSHLYPLSHSIDSPCGPAPLVPACYRRKGNCCPSSVCVVTTCLCRFLLRLLQSLGVNGKQPWHGWADAMSAIRLPYVKYICPHAPRIPVTLNMKLVMPSWFDLMGLSPESPEDEPGIKKASENLKAIIDHEIKNGIPANRIIIGGFSQGGALSLYTALTSQHKLAGVLALSCWLPLHKTFPQAASNTANKDIAILQCHVAILRQEVVRLLQVGIAFECNYQLKKMSRDRFRNRGGFQRRGGSGGVSGSGGRGGMVGGNGNYRHQNQSQNRSPMHQGQPPNKPTTPGGQSAPGATQPPPNPQQLQQQTQQGAAGQVKSPQSGQNKVPASPPKSSTPGGQTQDGNQKDNQEPSTSPPKQEPQTEEEKAAATQQELRATLSLLRKPGEKTYTQRCRLFIGNLPTDISDDEFKKLFAKYGEPSEIFINKIKGFGFIRLESRALAEIAKAELDDFPMKGRQLRVRFATHSAALSIRNLSPFVSNELLEEAFSQFGQVERAVVIVDDRGRSSGKGIVEFASKPAARKALDRCHDGVFLLTASPRPVIVEPLEQYDDEDGLPEKLAQKNPMFQKEREQPPRFAHPGTFEYEYSQRWKSLDDMEKQQREQVEKNIKEAREKLESEMEDAYHEHQANLLRQDLLRRQEELRRMEEMHSQEMQKRKEMQLRQEEERRRREEEMILRQREMEEQIRRQREDSYRMGGYMDNRERDMRMSAAGTMGMTESPPYAPGNQKFMGGMGFDAQGMSSAAPGGMAASMMGGEMRGERFSQGGPSPMGGPSGPRGMGPGDQLLLRVTGLVAPEGFNKINGLKSTHSLLPIHKAPTADQRPACKQRGNDIHQHTNVSSRPVYIQLSSPIKPGHRPPSARPKSGRGDKARDAKPEKEEKLPDQSLSVLGSACLYCRGTARTILDKTANSKREIHVYLPGAGTEEITQSMDCLPGGRGLPGQCVCQSLLKMAIIFTSVRVLLGLFFVLTGVVKLTDQISAEVYSEMRSQFVNFSEVFPLKIFGITPDPLQYLQVIGWIETVAGILLAFGPQLLQEISNLVLSIIMICE</sequence>
<dbReference type="SMART" id="SM00360">
    <property type="entry name" value="RRM"/>
    <property type="match status" value="2"/>
</dbReference>
<dbReference type="InterPro" id="IPR012975">
    <property type="entry name" value="NOPS"/>
</dbReference>
<feature type="compositionally biased region" description="Basic and acidic residues" evidence="6">
    <location>
        <begin position="897"/>
        <end position="914"/>
    </location>
</feature>
<dbReference type="SUPFAM" id="SSF54928">
    <property type="entry name" value="RNA-binding domain, RBD"/>
    <property type="match status" value="1"/>
</dbReference>
<dbReference type="SUPFAM" id="SSF53474">
    <property type="entry name" value="alpha/beta-Hydrolases"/>
    <property type="match status" value="1"/>
</dbReference>
<dbReference type="CDD" id="cd12948">
    <property type="entry name" value="NOPS_PSF"/>
    <property type="match status" value="1"/>
</dbReference>
<feature type="non-terminal residue" evidence="8">
    <location>
        <position position="1080"/>
    </location>
</feature>
<feature type="compositionally biased region" description="Gly residues" evidence="6">
    <location>
        <begin position="270"/>
        <end position="292"/>
    </location>
</feature>
<feature type="compositionally biased region" description="Polar residues" evidence="6">
    <location>
        <begin position="349"/>
        <end position="375"/>
    </location>
</feature>
<protein>
    <submittedName>
        <fullName evidence="8">SFPQ protein</fullName>
    </submittedName>
</protein>
<keyword evidence="9" id="KW-1185">Reference proteome</keyword>
<evidence type="ECO:0000313" key="8">
    <source>
        <dbReference type="EMBL" id="MBN3293783.1"/>
    </source>
</evidence>
<reference evidence="8" key="1">
    <citation type="journal article" date="2021" name="Cell">
        <title>Tracing the genetic footprints of vertebrate landing in non-teleost ray-finned fishes.</title>
        <authorList>
            <person name="Bi X."/>
            <person name="Wang K."/>
            <person name="Yang L."/>
            <person name="Pan H."/>
            <person name="Jiang H."/>
            <person name="Wei Q."/>
            <person name="Fang M."/>
            <person name="Yu H."/>
            <person name="Zhu C."/>
            <person name="Cai Y."/>
            <person name="He Y."/>
            <person name="Gan X."/>
            <person name="Zeng H."/>
            <person name="Yu D."/>
            <person name="Zhu Y."/>
            <person name="Jiang H."/>
            <person name="Qiu Q."/>
            <person name="Yang H."/>
            <person name="Zhang Y.E."/>
            <person name="Wang W."/>
            <person name="Zhu M."/>
            <person name="He S."/>
            <person name="Zhang G."/>
        </authorList>
    </citation>
    <scope>NUCLEOTIDE SEQUENCE</scope>
    <source>
        <strain evidence="8">Bchr_001</strain>
    </source>
</reference>
<feature type="coiled-coil region" evidence="5">
    <location>
        <begin position="626"/>
        <end position="723"/>
    </location>
</feature>
<feature type="region of interest" description="Disordered" evidence="6">
    <location>
        <begin position="880"/>
        <end position="915"/>
    </location>
</feature>
<gene>
    <name evidence="8" type="primary">Sfpq</name>
    <name evidence="8" type="ORF">GTO92_0017627</name>
</gene>
<organism evidence="8 9">
    <name type="scientific">Polypterus senegalus</name>
    <name type="common">Senegal bichir</name>
    <dbReference type="NCBI Taxonomy" id="55291"/>
    <lineage>
        <taxon>Eukaryota</taxon>
        <taxon>Metazoa</taxon>
        <taxon>Chordata</taxon>
        <taxon>Craniata</taxon>
        <taxon>Vertebrata</taxon>
        <taxon>Euteleostomi</taxon>
        <taxon>Actinopterygii</taxon>
        <taxon>Polypteriformes</taxon>
        <taxon>Polypteridae</taxon>
        <taxon>Polypterus</taxon>
    </lineage>
</organism>
<dbReference type="Gene3D" id="6.10.250.1170">
    <property type="match status" value="1"/>
</dbReference>
<dbReference type="Pfam" id="PF08075">
    <property type="entry name" value="NOPS"/>
    <property type="match status" value="1"/>
</dbReference>
<dbReference type="Pfam" id="PF02230">
    <property type="entry name" value="Abhydrolase_2"/>
    <property type="match status" value="1"/>
</dbReference>
<evidence type="ECO:0000313" key="9">
    <source>
        <dbReference type="Proteomes" id="UP001166052"/>
    </source>
</evidence>
<dbReference type="InterPro" id="IPR034525">
    <property type="entry name" value="PSF_RRM1"/>
</dbReference>
<feature type="domain" description="RRM" evidence="7">
    <location>
        <begin position="425"/>
        <end position="497"/>
    </location>
</feature>
<dbReference type="InterPro" id="IPR034526">
    <property type="entry name" value="PSF_NOPS"/>
</dbReference>
<dbReference type="PROSITE" id="PS50102">
    <property type="entry name" value="RRM"/>
    <property type="match status" value="2"/>
</dbReference>
<dbReference type="EMBL" id="JAAWVN010023023">
    <property type="protein sequence ID" value="MBN3293783.1"/>
    <property type="molecule type" value="Genomic_DNA"/>
</dbReference>
<dbReference type="Pfam" id="PF00076">
    <property type="entry name" value="RRM_1"/>
    <property type="match status" value="2"/>
</dbReference>
<evidence type="ECO:0000256" key="5">
    <source>
        <dbReference type="SAM" id="Coils"/>
    </source>
</evidence>
<dbReference type="Gene3D" id="3.40.50.1820">
    <property type="entry name" value="alpha/beta hydrolase"/>
    <property type="match status" value="1"/>
</dbReference>
<evidence type="ECO:0000256" key="3">
    <source>
        <dbReference type="ARBA" id="ARBA00022884"/>
    </source>
</evidence>
<name>A0ABS2Z596_POLSE</name>
<dbReference type="CDD" id="cd12587">
    <property type="entry name" value="RRM1_PSF"/>
    <property type="match status" value="1"/>
</dbReference>
<keyword evidence="3 4" id="KW-0694">RNA-binding</keyword>
<evidence type="ECO:0000256" key="1">
    <source>
        <dbReference type="ARBA" id="ARBA00004324"/>
    </source>
</evidence>
<evidence type="ECO:0000256" key="2">
    <source>
        <dbReference type="ARBA" id="ARBA00022737"/>
    </source>
</evidence>
<dbReference type="InterPro" id="IPR029058">
    <property type="entry name" value="AB_hydrolase_fold"/>
</dbReference>
<feature type="region of interest" description="Disordered" evidence="6">
    <location>
        <begin position="264"/>
        <end position="404"/>
    </location>
</feature>
<dbReference type="InterPro" id="IPR012677">
    <property type="entry name" value="Nucleotide-bd_a/b_plait_sf"/>
</dbReference>
<feature type="compositionally biased region" description="Polar residues" evidence="6">
    <location>
        <begin position="294"/>
        <end position="320"/>
    </location>
</feature>
<dbReference type="PANTHER" id="PTHR23189">
    <property type="entry name" value="RNA RECOGNITION MOTIF-CONTAINING"/>
    <property type="match status" value="1"/>
</dbReference>
<comment type="caution">
    <text evidence="8">The sequence shown here is derived from an EMBL/GenBank/DDBJ whole genome shotgun (WGS) entry which is preliminary data.</text>
</comment>
<feature type="domain" description="RRM" evidence="7">
    <location>
        <begin position="499"/>
        <end position="580"/>
    </location>
</feature>
<dbReference type="InterPro" id="IPR003140">
    <property type="entry name" value="PLipase/COase/thioEstase"/>
</dbReference>